<dbReference type="Proteomes" id="UP000199301">
    <property type="component" value="Unassembled WGS sequence"/>
</dbReference>
<sequence length="96" mass="10187">MKWNLRLVAAHRGIWKAGELQSLLAEHGLHVSAGKLSGLWSGTPISLKLSDLDVICSALDCEIGELLTPETGRSSTEGTTRAGQDPAHLNQGEGRA</sequence>
<dbReference type="EMBL" id="FNKO01000001">
    <property type="protein sequence ID" value="SDQ30029.1"/>
    <property type="molecule type" value="Genomic_DNA"/>
</dbReference>
<dbReference type="InterPro" id="IPR001387">
    <property type="entry name" value="Cro/C1-type_HTH"/>
</dbReference>
<organism evidence="3 4">
    <name type="scientific">Actinopolyspora saharensis</name>
    <dbReference type="NCBI Taxonomy" id="995062"/>
    <lineage>
        <taxon>Bacteria</taxon>
        <taxon>Bacillati</taxon>
        <taxon>Actinomycetota</taxon>
        <taxon>Actinomycetes</taxon>
        <taxon>Actinopolysporales</taxon>
        <taxon>Actinopolysporaceae</taxon>
        <taxon>Actinopolyspora</taxon>
    </lineage>
</organism>
<protein>
    <submittedName>
        <fullName evidence="3">DNA-binding transcriptional regulator, XRE family</fullName>
    </submittedName>
</protein>
<dbReference type="Pfam" id="PF13443">
    <property type="entry name" value="HTH_26"/>
    <property type="match status" value="1"/>
</dbReference>
<dbReference type="OrthoDB" id="3626437at2"/>
<dbReference type="AlphaFoldDB" id="A0A1H0ZRM8"/>
<evidence type="ECO:0000313" key="3">
    <source>
        <dbReference type="EMBL" id="SDQ30029.1"/>
    </source>
</evidence>
<evidence type="ECO:0000259" key="2">
    <source>
        <dbReference type="Pfam" id="PF13443"/>
    </source>
</evidence>
<reference evidence="4" key="1">
    <citation type="submission" date="2016-10" db="EMBL/GenBank/DDBJ databases">
        <authorList>
            <person name="Varghese N."/>
            <person name="Submissions S."/>
        </authorList>
    </citation>
    <scope>NUCLEOTIDE SEQUENCE [LARGE SCALE GENOMIC DNA]</scope>
    <source>
        <strain evidence="4">DSM 45459</strain>
    </source>
</reference>
<keyword evidence="3" id="KW-0238">DNA-binding</keyword>
<name>A0A1H0ZRM8_9ACTN</name>
<accession>A0A1H0ZRM8</accession>
<dbReference type="RefSeq" id="WP_092521645.1">
    <property type="nucleotide sequence ID" value="NZ_FNKO01000001.1"/>
</dbReference>
<gene>
    <name evidence="3" type="ORF">SAMN04489718_1199</name>
</gene>
<evidence type="ECO:0000256" key="1">
    <source>
        <dbReference type="SAM" id="MobiDB-lite"/>
    </source>
</evidence>
<evidence type="ECO:0000313" key="4">
    <source>
        <dbReference type="Proteomes" id="UP000199301"/>
    </source>
</evidence>
<keyword evidence="4" id="KW-1185">Reference proteome</keyword>
<feature type="region of interest" description="Disordered" evidence="1">
    <location>
        <begin position="68"/>
        <end position="96"/>
    </location>
</feature>
<dbReference type="STRING" id="995062.SAMN04489718_1199"/>
<dbReference type="GO" id="GO:0003677">
    <property type="term" value="F:DNA binding"/>
    <property type="evidence" value="ECO:0007669"/>
    <property type="project" value="UniProtKB-KW"/>
</dbReference>
<feature type="domain" description="HTH cro/C1-type" evidence="2">
    <location>
        <begin position="4"/>
        <end position="70"/>
    </location>
</feature>
<proteinExistence type="predicted"/>
<feature type="compositionally biased region" description="Polar residues" evidence="1">
    <location>
        <begin position="71"/>
        <end position="82"/>
    </location>
</feature>